<dbReference type="InterPro" id="IPR017439">
    <property type="entry name" value="Amidohydrolase"/>
</dbReference>
<sequence>VIPSNVRLSGTLRDFSPSVASTVEQRMRDILKHTCAAYGVEGELIIHDKYPVLVNPKDTTAIVQNIGKRVVGADSVSSKGLPVSGSEDFSYFLQERPGCYFFVGTIDEAHSQSRNCHSDAFDFNDDIMPLAVRMFLEIVQDRFKCELYSHDELALMTAPLLGAKSS</sequence>
<dbReference type="OrthoDB" id="6119954at2759"/>
<reference evidence="1" key="1">
    <citation type="submission" date="2019-06" db="EMBL/GenBank/DDBJ databases">
        <title>Genomics analysis of Aphanomyces spp. identifies a new class of oomycete effector associated with host adaptation.</title>
        <authorList>
            <person name="Gaulin E."/>
        </authorList>
    </citation>
    <scope>NUCLEOTIDE SEQUENCE</scope>
    <source>
        <strain evidence="1">CBS 578.67</strain>
    </source>
</reference>
<dbReference type="AlphaFoldDB" id="A0A6A4YBG6"/>
<protein>
    <recommendedName>
        <fullName evidence="2">Peptidase M20 dimerisation domain-containing protein</fullName>
    </recommendedName>
</protein>
<dbReference type="PANTHER" id="PTHR11014">
    <property type="entry name" value="PEPTIDASE M20 FAMILY MEMBER"/>
    <property type="match status" value="1"/>
</dbReference>
<dbReference type="SUPFAM" id="SSF55031">
    <property type="entry name" value="Bacterial exopeptidase dimerisation domain"/>
    <property type="match status" value="1"/>
</dbReference>
<name>A0A6A4YBG6_9STRA</name>
<organism evidence="1">
    <name type="scientific">Aphanomyces stellatus</name>
    <dbReference type="NCBI Taxonomy" id="120398"/>
    <lineage>
        <taxon>Eukaryota</taxon>
        <taxon>Sar</taxon>
        <taxon>Stramenopiles</taxon>
        <taxon>Oomycota</taxon>
        <taxon>Saprolegniomycetes</taxon>
        <taxon>Saprolegniales</taxon>
        <taxon>Verrucalvaceae</taxon>
        <taxon>Aphanomyces</taxon>
    </lineage>
</organism>
<dbReference type="InterPro" id="IPR036264">
    <property type="entry name" value="Bact_exopeptidase_dim_dom"/>
</dbReference>
<comment type="caution">
    <text evidence="1">The sequence shown here is derived from an EMBL/GenBank/DDBJ whole genome shotgun (WGS) entry which is preliminary data.</text>
</comment>
<gene>
    <name evidence="1" type="ORF">As57867_014748</name>
</gene>
<dbReference type="PANTHER" id="PTHR11014:SF63">
    <property type="entry name" value="METALLOPEPTIDASE, PUTATIVE (AFU_ORTHOLOGUE AFUA_6G09600)-RELATED"/>
    <property type="match status" value="1"/>
</dbReference>
<evidence type="ECO:0008006" key="2">
    <source>
        <dbReference type="Google" id="ProtNLM"/>
    </source>
</evidence>
<dbReference type="Gene3D" id="3.40.630.10">
    <property type="entry name" value="Zn peptidases"/>
    <property type="match status" value="1"/>
</dbReference>
<dbReference type="Pfam" id="PF01546">
    <property type="entry name" value="Peptidase_M20"/>
    <property type="match status" value="1"/>
</dbReference>
<accession>A0A6A4YBG6</accession>
<proteinExistence type="predicted"/>
<dbReference type="GO" id="GO:0016787">
    <property type="term" value="F:hydrolase activity"/>
    <property type="evidence" value="ECO:0007669"/>
    <property type="project" value="InterPro"/>
</dbReference>
<dbReference type="SUPFAM" id="SSF53187">
    <property type="entry name" value="Zn-dependent exopeptidases"/>
    <property type="match status" value="1"/>
</dbReference>
<feature type="non-terminal residue" evidence="1">
    <location>
        <position position="1"/>
    </location>
</feature>
<evidence type="ECO:0000313" key="1">
    <source>
        <dbReference type="EMBL" id="KAF0694307.1"/>
    </source>
</evidence>
<dbReference type="InterPro" id="IPR002933">
    <property type="entry name" value="Peptidase_M20"/>
</dbReference>
<dbReference type="EMBL" id="VJMH01005578">
    <property type="protein sequence ID" value="KAF0694307.1"/>
    <property type="molecule type" value="Genomic_DNA"/>
</dbReference>
<dbReference type="Gene3D" id="3.30.70.360">
    <property type="match status" value="1"/>
</dbReference>